<keyword evidence="1" id="KW-0812">Transmembrane</keyword>
<proteinExistence type="predicted"/>
<feature type="transmembrane region" description="Helical" evidence="1">
    <location>
        <begin position="321"/>
        <end position="338"/>
    </location>
</feature>
<feature type="transmembrane region" description="Helical" evidence="1">
    <location>
        <begin position="188"/>
        <end position="217"/>
    </location>
</feature>
<sequence>MQIITKKHQNVSILIVICVVGALLRLGGVRYGTPYIFHPDEARIILDSLSMGQRLSLLSIDVNYPLLYKYLLLVGYGIYFVTGKAYGVFLDRLDFATNFMLHPNIILILSRIITSIIGVSTIVVGFIWGKKIEKSITTGLLAALFISLEWQLVLESQFTLHQSLAALSALLAFYGISLIITNGNLKSYIWAGVFFGIAISSHHTSVLLIPSIIYCIYHTYKARKTSKNFIRNWGYFSATSIILGIFGNLNWILQFQKSLNFLTQGSGAGKVAFSSTPFYIYNIPSIIFWFFKELIIWDSFIGVILLFGIFHSIKKHSKTDVLYIILLATYFIFFHNWAFRWMHLFVAILPISCIYGAKALNTYLSSIHLVEKKKFISALIILSIIPNIIQLVKVDIMKNKVETRQLAKEWVEKNIAPNTKIAVDWSAYAVPLESDIPTIMRNNVAKNYYDTYIPQKVKNDYVKGLDEDKKYILYQIINPHKSPTWPTNMPKSAIKSANTLAVFRDLYSYFTFEPLEKLKKEGVEYIIIESYTYGMFLEQNDPSKIFLHNIYFKDNINSFNNHDGYLATGSQNELLYYLAKEGRDYFKVLLKEEGARLIKEFFPSNRTLGPVVKIYQLL</sequence>
<protein>
    <recommendedName>
        <fullName evidence="2">Glycosyltransferase RgtA/B/C/D-like domain-containing protein</fullName>
    </recommendedName>
</protein>
<feature type="domain" description="Glycosyltransferase RgtA/B/C/D-like" evidence="2">
    <location>
        <begin position="115"/>
        <end position="243"/>
    </location>
</feature>
<dbReference type="EMBL" id="PCXU01000041">
    <property type="protein sequence ID" value="PIR43046.1"/>
    <property type="molecule type" value="Genomic_DNA"/>
</dbReference>
<feature type="transmembrane region" description="Helical" evidence="1">
    <location>
        <begin position="67"/>
        <end position="87"/>
    </location>
</feature>
<evidence type="ECO:0000313" key="4">
    <source>
        <dbReference type="Proteomes" id="UP000230214"/>
    </source>
</evidence>
<dbReference type="InterPro" id="IPR038731">
    <property type="entry name" value="RgtA/B/C-like"/>
</dbReference>
<keyword evidence="1" id="KW-1133">Transmembrane helix</keyword>
<accession>A0A2H0R9L5</accession>
<feature type="transmembrane region" description="Helical" evidence="1">
    <location>
        <begin position="164"/>
        <end position="182"/>
    </location>
</feature>
<evidence type="ECO:0000259" key="2">
    <source>
        <dbReference type="Pfam" id="PF13231"/>
    </source>
</evidence>
<reference evidence="3 4" key="1">
    <citation type="submission" date="2017-09" db="EMBL/GenBank/DDBJ databases">
        <title>Depth-based differentiation of microbial function through sediment-hosted aquifers and enrichment of novel symbionts in the deep terrestrial subsurface.</title>
        <authorList>
            <person name="Probst A.J."/>
            <person name="Ladd B."/>
            <person name="Jarett J.K."/>
            <person name="Geller-Mcgrath D.E."/>
            <person name="Sieber C.M."/>
            <person name="Emerson J.B."/>
            <person name="Anantharaman K."/>
            <person name="Thomas B.C."/>
            <person name="Malmstrom R."/>
            <person name="Stieglmeier M."/>
            <person name="Klingl A."/>
            <person name="Woyke T."/>
            <person name="Ryan C.M."/>
            <person name="Banfield J.F."/>
        </authorList>
    </citation>
    <scope>NUCLEOTIDE SEQUENCE [LARGE SCALE GENOMIC DNA]</scope>
    <source>
        <strain evidence="3">CG10_big_fil_rev_8_21_14_0_10_32_10</strain>
    </source>
</reference>
<keyword evidence="1" id="KW-0472">Membrane</keyword>
<feature type="transmembrane region" description="Helical" evidence="1">
    <location>
        <begin position="12"/>
        <end position="31"/>
    </location>
</feature>
<feature type="transmembrane region" description="Helical" evidence="1">
    <location>
        <begin position="344"/>
        <end position="363"/>
    </location>
</feature>
<evidence type="ECO:0000313" key="3">
    <source>
        <dbReference type="EMBL" id="PIR43046.1"/>
    </source>
</evidence>
<evidence type="ECO:0000256" key="1">
    <source>
        <dbReference type="SAM" id="Phobius"/>
    </source>
</evidence>
<feature type="transmembrane region" description="Helical" evidence="1">
    <location>
        <begin position="108"/>
        <end position="129"/>
    </location>
</feature>
<organism evidence="3 4">
    <name type="scientific">candidate division WWE3 bacterium CG10_big_fil_rev_8_21_14_0_10_32_10</name>
    <dbReference type="NCBI Taxonomy" id="1975090"/>
    <lineage>
        <taxon>Bacteria</taxon>
        <taxon>Katanobacteria</taxon>
    </lineage>
</organism>
<dbReference type="Proteomes" id="UP000230214">
    <property type="component" value="Unassembled WGS sequence"/>
</dbReference>
<feature type="transmembrane region" description="Helical" evidence="1">
    <location>
        <begin position="375"/>
        <end position="392"/>
    </location>
</feature>
<dbReference type="AlphaFoldDB" id="A0A2H0R9L5"/>
<name>A0A2H0R9L5_UNCKA</name>
<feature type="transmembrane region" description="Helical" evidence="1">
    <location>
        <begin position="229"/>
        <end position="253"/>
    </location>
</feature>
<gene>
    <name evidence="3" type="ORF">COV24_04795</name>
</gene>
<comment type="caution">
    <text evidence="3">The sequence shown here is derived from an EMBL/GenBank/DDBJ whole genome shotgun (WGS) entry which is preliminary data.</text>
</comment>
<feature type="transmembrane region" description="Helical" evidence="1">
    <location>
        <begin position="286"/>
        <end position="309"/>
    </location>
</feature>
<dbReference type="Pfam" id="PF13231">
    <property type="entry name" value="PMT_2"/>
    <property type="match status" value="1"/>
</dbReference>